<evidence type="ECO:0000256" key="4">
    <source>
        <dbReference type="ARBA" id="ARBA00021436"/>
    </source>
</evidence>
<protein>
    <recommendedName>
        <fullName evidence="4">Cilia- and flagella-associated protein 299</fullName>
    </recommendedName>
</protein>
<comment type="function">
    <text evidence="1">May be involved in spermatogenesis.</text>
</comment>
<evidence type="ECO:0000313" key="7">
    <source>
        <dbReference type="EMBL" id="PZC75364.1"/>
    </source>
</evidence>
<dbReference type="InterPro" id="IPR027887">
    <property type="entry name" value="DUF4464"/>
</dbReference>
<dbReference type="EMBL" id="KZ149998">
    <property type="protein sequence ID" value="PZC75364.1"/>
    <property type="molecule type" value="Genomic_DNA"/>
</dbReference>
<dbReference type="Pfam" id="PF14713">
    <property type="entry name" value="DUF4464"/>
    <property type="match status" value="1"/>
</dbReference>
<dbReference type="AlphaFoldDB" id="A0A2W1BP01"/>
<dbReference type="GO" id="GO:0005634">
    <property type="term" value="C:nucleus"/>
    <property type="evidence" value="ECO:0007669"/>
    <property type="project" value="UniProtKB-SubCell"/>
</dbReference>
<dbReference type="PANTHER" id="PTHR33588">
    <property type="entry name" value="CILIA- AND FLAGELLA-ASSOCIATED PROTEIN 299"/>
    <property type="match status" value="1"/>
</dbReference>
<organism evidence="7 8">
    <name type="scientific">Helicoverpa armigera</name>
    <name type="common">Cotton bollworm</name>
    <name type="synonym">Heliothis armigera</name>
    <dbReference type="NCBI Taxonomy" id="29058"/>
    <lineage>
        <taxon>Eukaryota</taxon>
        <taxon>Metazoa</taxon>
        <taxon>Ecdysozoa</taxon>
        <taxon>Arthropoda</taxon>
        <taxon>Hexapoda</taxon>
        <taxon>Insecta</taxon>
        <taxon>Pterygota</taxon>
        <taxon>Neoptera</taxon>
        <taxon>Endopterygota</taxon>
        <taxon>Lepidoptera</taxon>
        <taxon>Glossata</taxon>
        <taxon>Ditrysia</taxon>
        <taxon>Noctuoidea</taxon>
        <taxon>Noctuidae</taxon>
        <taxon>Heliothinae</taxon>
        <taxon>Helicoverpa</taxon>
    </lineage>
</organism>
<reference evidence="7 8" key="1">
    <citation type="journal article" date="2017" name="BMC Biol.">
        <title>Genomic innovations, transcriptional plasticity and gene loss underlying the evolution and divergence of two highly polyphagous and invasive Helicoverpa pest species.</title>
        <authorList>
            <person name="Pearce S.L."/>
            <person name="Clarke D.F."/>
            <person name="East P.D."/>
            <person name="Elfekih S."/>
            <person name="Gordon K.H."/>
            <person name="Jermiin L.S."/>
            <person name="McGaughran A."/>
            <person name="Oakeshott J.G."/>
            <person name="Papanikolaou A."/>
            <person name="Perera O.P."/>
            <person name="Rane R.V."/>
            <person name="Richards S."/>
            <person name="Tay W.T."/>
            <person name="Walsh T.K."/>
            <person name="Anderson A."/>
            <person name="Anderson C.J."/>
            <person name="Asgari S."/>
            <person name="Board P.G."/>
            <person name="Bretschneider A."/>
            <person name="Campbell P.M."/>
            <person name="Chertemps T."/>
            <person name="Christeller J.T."/>
            <person name="Coppin C.W."/>
            <person name="Downes S.J."/>
            <person name="Duan G."/>
            <person name="Farnsworth C.A."/>
            <person name="Good R.T."/>
            <person name="Han L.B."/>
            <person name="Han Y.C."/>
            <person name="Hatje K."/>
            <person name="Horne I."/>
            <person name="Huang Y.P."/>
            <person name="Hughes D.S."/>
            <person name="Jacquin-Joly E."/>
            <person name="James W."/>
            <person name="Jhangiani S."/>
            <person name="Kollmar M."/>
            <person name="Kuwar S.S."/>
            <person name="Li S."/>
            <person name="Liu N.Y."/>
            <person name="Maibeche M.T."/>
            <person name="Miller J.R."/>
            <person name="Montagne N."/>
            <person name="Perry T."/>
            <person name="Qu J."/>
            <person name="Song S.V."/>
            <person name="Sutton G.G."/>
            <person name="Vogel H."/>
            <person name="Walenz B.P."/>
            <person name="Xu W."/>
            <person name="Zhang H.J."/>
            <person name="Zou Z."/>
            <person name="Batterham P."/>
            <person name="Edwards O.R."/>
            <person name="Feyereisen R."/>
            <person name="Gibbs R.A."/>
            <person name="Heckel D.G."/>
            <person name="McGrath A."/>
            <person name="Robin C."/>
            <person name="Scherer S.E."/>
            <person name="Worley K.C."/>
            <person name="Wu Y.D."/>
        </authorList>
    </citation>
    <scope>NUCLEOTIDE SEQUENCE [LARGE SCALE GENOMIC DNA]</scope>
    <source>
        <strain evidence="7">Harm_GR_Male_#8</strain>
        <tissue evidence="7">Whole organism</tissue>
    </source>
</reference>
<evidence type="ECO:0000256" key="6">
    <source>
        <dbReference type="ARBA" id="ARBA00023242"/>
    </source>
</evidence>
<evidence type="ECO:0000256" key="3">
    <source>
        <dbReference type="ARBA" id="ARBA00004496"/>
    </source>
</evidence>
<evidence type="ECO:0000313" key="8">
    <source>
        <dbReference type="Proteomes" id="UP000249218"/>
    </source>
</evidence>
<evidence type="ECO:0000256" key="1">
    <source>
        <dbReference type="ARBA" id="ARBA00003056"/>
    </source>
</evidence>
<gene>
    <name evidence="7" type="primary">HaOG206411</name>
    <name evidence="7" type="ORF">B5X24_HaOG206411</name>
</gene>
<comment type="subcellular location">
    <subcellularLocation>
        <location evidence="3">Cytoplasm</location>
    </subcellularLocation>
    <subcellularLocation>
        <location evidence="2">Nucleus</location>
    </subcellularLocation>
</comment>
<name>A0A2W1BP01_HELAM</name>
<evidence type="ECO:0000256" key="2">
    <source>
        <dbReference type="ARBA" id="ARBA00004123"/>
    </source>
</evidence>
<evidence type="ECO:0000256" key="5">
    <source>
        <dbReference type="ARBA" id="ARBA00022490"/>
    </source>
</evidence>
<proteinExistence type="predicted"/>
<dbReference type="PANTHER" id="PTHR33588:SF1">
    <property type="entry name" value="CILIA- AND FLAGELLA-ASSOCIATED PROTEIN 299"/>
    <property type="match status" value="1"/>
</dbReference>
<keyword evidence="5" id="KW-0963">Cytoplasm</keyword>
<sequence>MKKQLVNMAMAEKKNEYPPGVEADRKLLCFDTWEDYLDSLIEIADLRNLRSIASARTIAALGYRAYGDTLTEKEFYTRRACIHEIVYPKGKPYVLVSEGADLDDSFNRELAVRERANRVGILQSIIFVRHFTKGGFEISGYIDYAHRLISENWTPFFKHGKTLWPRDNDLGYYHWRHGTVRSNISRNYKPVMDPDRGLLFQNRHDHKIICPDPQQDPGQNTTKQRVYSPNYTQIEIYDHVVRRRS</sequence>
<dbReference type="Proteomes" id="UP000249218">
    <property type="component" value="Unassembled WGS sequence"/>
</dbReference>
<dbReference type="GO" id="GO:0005737">
    <property type="term" value="C:cytoplasm"/>
    <property type="evidence" value="ECO:0007669"/>
    <property type="project" value="UniProtKB-SubCell"/>
</dbReference>
<accession>A0A2W1BP01</accession>
<dbReference type="OrthoDB" id="2136125at2759"/>
<keyword evidence="6" id="KW-0539">Nucleus</keyword>
<keyword evidence="8" id="KW-1185">Reference proteome</keyword>